<reference evidence="3" key="1">
    <citation type="submission" date="2025-08" db="UniProtKB">
        <authorList>
            <consortium name="RefSeq"/>
        </authorList>
    </citation>
    <scope>IDENTIFICATION</scope>
</reference>
<evidence type="ECO:0000313" key="3">
    <source>
        <dbReference type="RefSeq" id="XP_012946535.1"/>
    </source>
</evidence>
<feature type="compositionally biased region" description="Basic and acidic residues" evidence="1">
    <location>
        <begin position="57"/>
        <end position="70"/>
    </location>
</feature>
<feature type="compositionally biased region" description="Low complexity" evidence="1">
    <location>
        <begin position="13"/>
        <end position="33"/>
    </location>
</feature>
<gene>
    <name evidence="3" type="primary">LOC106014054</name>
</gene>
<proteinExistence type="predicted"/>
<feature type="non-terminal residue" evidence="3">
    <location>
        <position position="150"/>
    </location>
</feature>
<feature type="region of interest" description="Disordered" evidence="1">
    <location>
        <begin position="1"/>
        <end position="150"/>
    </location>
</feature>
<evidence type="ECO:0000256" key="1">
    <source>
        <dbReference type="SAM" id="MobiDB-lite"/>
    </source>
</evidence>
<sequence length="150" mass="15782">MEMTSSAPLVNGAASSAAVSSRTGRPPVGAAARGGRKARMKNRGSQTCSSDDDDLHSDDNLRPYEEVKVAHHDKKLAGLGLTPDESSVSPIMPSNPSSSRQGSTRSAGRAYSYGSDEEAEARVPLQGRPAGAAHHQPPPPTPQQQQQQQQ</sequence>
<protein>
    <submittedName>
        <fullName evidence="3">Uncharacterized protein LOC106014054</fullName>
    </submittedName>
</protein>
<evidence type="ECO:0000313" key="2">
    <source>
        <dbReference type="Proteomes" id="UP000694888"/>
    </source>
</evidence>
<organism evidence="2 3">
    <name type="scientific">Aplysia californica</name>
    <name type="common">California sea hare</name>
    <dbReference type="NCBI Taxonomy" id="6500"/>
    <lineage>
        <taxon>Eukaryota</taxon>
        <taxon>Metazoa</taxon>
        <taxon>Spiralia</taxon>
        <taxon>Lophotrochozoa</taxon>
        <taxon>Mollusca</taxon>
        <taxon>Gastropoda</taxon>
        <taxon>Heterobranchia</taxon>
        <taxon>Euthyneura</taxon>
        <taxon>Tectipleura</taxon>
        <taxon>Aplysiida</taxon>
        <taxon>Aplysioidea</taxon>
        <taxon>Aplysiidae</taxon>
        <taxon>Aplysia</taxon>
    </lineage>
</organism>
<name>A0ABM1AF93_APLCA</name>
<dbReference type="RefSeq" id="XP_012946535.1">
    <property type="nucleotide sequence ID" value="XM_013091081.2"/>
</dbReference>
<accession>A0ABM1AF93</accession>
<dbReference type="GeneID" id="106014054"/>
<keyword evidence="2" id="KW-1185">Reference proteome</keyword>
<dbReference type="Proteomes" id="UP000694888">
    <property type="component" value="Unplaced"/>
</dbReference>
<feature type="compositionally biased region" description="Polar residues" evidence="1">
    <location>
        <begin position="84"/>
        <end position="106"/>
    </location>
</feature>